<proteinExistence type="predicted"/>
<dbReference type="AlphaFoldDB" id="A0A482WFL3"/>
<dbReference type="OrthoDB" id="1792at2759"/>
<organism evidence="2 3">
    <name type="scientific">Laodelphax striatellus</name>
    <name type="common">Small brown planthopper</name>
    <name type="synonym">Delphax striatella</name>
    <dbReference type="NCBI Taxonomy" id="195883"/>
    <lineage>
        <taxon>Eukaryota</taxon>
        <taxon>Metazoa</taxon>
        <taxon>Ecdysozoa</taxon>
        <taxon>Arthropoda</taxon>
        <taxon>Hexapoda</taxon>
        <taxon>Insecta</taxon>
        <taxon>Pterygota</taxon>
        <taxon>Neoptera</taxon>
        <taxon>Paraneoptera</taxon>
        <taxon>Hemiptera</taxon>
        <taxon>Auchenorrhyncha</taxon>
        <taxon>Fulgoroidea</taxon>
        <taxon>Delphacidae</taxon>
        <taxon>Criomorphinae</taxon>
        <taxon>Laodelphax</taxon>
    </lineage>
</organism>
<accession>A0A482WFL3</accession>
<evidence type="ECO:0000313" key="3">
    <source>
        <dbReference type="Proteomes" id="UP000291343"/>
    </source>
</evidence>
<dbReference type="GO" id="GO:0005765">
    <property type="term" value="C:lysosomal membrane"/>
    <property type="evidence" value="ECO:0007669"/>
    <property type="project" value="TreeGrafter"/>
</dbReference>
<dbReference type="GO" id="GO:0003779">
    <property type="term" value="F:actin binding"/>
    <property type="evidence" value="ECO:0007669"/>
    <property type="project" value="TreeGrafter"/>
</dbReference>
<dbReference type="Proteomes" id="UP000291343">
    <property type="component" value="Unassembled WGS sequence"/>
</dbReference>
<dbReference type="GO" id="GO:0005768">
    <property type="term" value="C:endosome"/>
    <property type="evidence" value="ECO:0007669"/>
    <property type="project" value="TreeGrafter"/>
</dbReference>
<dbReference type="InterPro" id="IPR006926">
    <property type="entry name" value="Vps16_N"/>
</dbReference>
<dbReference type="InParanoid" id="A0A482WFL3"/>
<evidence type="ECO:0000313" key="2">
    <source>
        <dbReference type="EMBL" id="RZF32283.1"/>
    </source>
</evidence>
<comment type="caution">
    <text evidence="2">The sequence shown here is derived from an EMBL/GenBank/DDBJ whole genome shotgun (WGS) entry which is preliminary data.</text>
</comment>
<gene>
    <name evidence="2" type="ORF">LSTR_LSTR017039</name>
</gene>
<dbReference type="SMR" id="A0A482WFL3"/>
<dbReference type="PANTHER" id="PTHR12811">
    <property type="entry name" value="VACUOLAR PROTEIN SORTING VPS16"/>
    <property type="match status" value="1"/>
</dbReference>
<dbReference type="GO" id="GO:0042144">
    <property type="term" value="P:vacuole fusion, non-autophagic"/>
    <property type="evidence" value="ECO:0007669"/>
    <property type="project" value="TreeGrafter"/>
</dbReference>
<name>A0A482WFL3_LAOST</name>
<keyword evidence="3" id="KW-1185">Reference proteome</keyword>
<dbReference type="Pfam" id="PF04841">
    <property type="entry name" value="Vps16_N"/>
    <property type="match status" value="1"/>
</dbReference>
<dbReference type="GO" id="GO:0030897">
    <property type="term" value="C:HOPS complex"/>
    <property type="evidence" value="ECO:0007669"/>
    <property type="project" value="TreeGrafter"/>
</dbReference>
<dbReference type="GO" id="GO:0016197">
    <property type="term" value="P:endosomal transport"/>
    <property type="evidence" value="ECO:0007669"/>
    <property type="project" value="TreeGrafter"/>
</dbReference>
<dbReference type="EMBL" id="QKKF02037356">
    <property type="protein sequence ID" value="RZF32283.1"/>
    <property type="molecule type" value="Genomic_DNA"/>
</dbReference>
<feature type="domain" description="Vps16 N-terminal" evidence="1">
    <location>
        <begin position="8"/>
        <end position="141"/>
    </location>
</feature>
<dbReference type="InterPro" id="IPR016534">
    <property type="entry name" value="VPS16"/>
</dbReference>
<sequence length="166" mass="19006">MKPIIIASSEWNSGHLVKIGWSSIEELLCIQDDGNVLIYDMFSNYQHTFRMGQEAQDSKVIEARIFTSGMGTTGIAVLTASYRMFVVNSYKEPKVRRLSSVSGYVAPTAWEVVSEERNTRVLFARGSELYVLNESEQRAIQKHIDLGDDTSLMWQWPSRNHKENWP</sequence>
<dbReference type="GO" id="GO:0006886">
    <property type="term" value="P:intracellular protein transport"/>
    <property type="evidence" value="ECO:0007669"/>
    <property type="project" value="InterPro"/>
</dbReference>
<reference evidence="2 3" key="1">
    <citation type="journal article" date="2017" name="Gigascience">
        <title>Genome sequence of the small brown planthopper, Laodelphax striatellus.</title>
        <authorList>
            <person name="Zhu J."/>
            <person name="Jiang F."/>
            <person name="Wang X."/>
            <person name="Yang P."/>
            <person name="Bao Y."/>
            <person name="Zhao W."/>
            <person name="Wang W."/>
            <person name="Lu H."/>
            <person name="Wang Q."/>
            <person name="Cui N."/>
            <person name="Li J."/>
            <person name="Chen X."/>
            <person name="Luo L."/>
            <person name="Yu J."/>
            <person name="Kang L."/>
            <person name="Cui F."/>
        </authorList>
    </citation>
    <scope>NUCLEOTIDE SEQUENCE [LARGE SCALE GENOMIC DNA]</scope>
    <source>
        <strain evidence="2">Lst14</strain>
    </source>
</reference>
<evidence type="ECO:0000259" key="1">
    <source>
        <dbReference type="Pfam" id="PF04841"/>
    </source>
</evidence>
<dbReference type="STRING" id="195883.A0A482WFL3"/>
<dbReference type="PANTHER" id="PTHR12811:SF0">
    <property type="entry name" value="VACUOLAR PROTEIN SORTING-ASSOCIATED PROTEIN 16 HOMOLOG"/>
    <property type="match status" value="1"/>
</dbReference>
<protein>
    <recommendedName>
        <fullName evidence="1">Vps16 N-terminal domain-containing protein</fullName>
    </recommendedName>
</protein>